<accession>A0A084W2Z0</accession>
<organism evidence="1">
    <name type="scientific">Anopheles sinensis</name>
    <name type="common">Mosquito</name>
    <dbReference type="NCBI Taxonomy" id="74873"/>
    <lineage>
        <taxon>Eukaryota</taxon>
        <taxon>Metazoa</taxon>
        <taxon>Ecdysozoa</taxon>
        <taxon>Arthropoda</taxon>
        <taxon>Hexapoda</taxon>
        <taxon>Insecta</taxon>
        <taxon>Pterygota</taxon>
        <taxon>Neoptera</taxon>
        <taxon>Endopterygota</taxon>
        <taxon>Diptera</taxon>
        <taxon>Nematocera</taxon>
        <taxon>Culicoidea</taxon>
        <taxon>Culicidae</taxon>
        <taxon>Anophelinae</taxon>
        <taxon>Anopheles</taxon>
    </lineage>
</organism>
<dbReference type="Proteomes" id="UP000030765">
    <property type="component" value="Unassembled WGS sequence"/>
</dbReference>
<evidence type="ECO:0000313" key="1">
    <source>
        <dbReference type="EMBL" id="KFB44584.1"/>
    </source>
</evidence>
<keyword evidence="3" id="KW-1185">Reference proteome</keyword>
<name>A0A084W2Z0_ANOSI</name>
<dbReference type="EMBL" id="ATLV01019733">
    <property type="status" value="NOT_ANNOTATED_CDS"/>
    <property type="molecule type" value="Genomic_DNA"/>
</dbReference>
<protein>
    <submittedName>
        <fullName evidence="1 2">Dmoj\GI21929-PA-like protein</fullName>
    </submittedName>
</protein>
<evidence type="ECO:0000313" key="3">
    <source>
        <dbReference type="Proteomes" id="UP000030765"/>
    </source>
</evidence>
<reference evidence="2" key="2">
    <citation type="submission" date="2020-05" db="UniProtKB">
        <authorList>
            <consortium name="EnsemblMetazoa"/>
        </authorList>
    </citation>
    <scope>IDENTIFICATION</scope>
</reference>
<gene>
    <name evidence="1" type="ORF">ZHAS_00012467</name>
</gene>
<proteinExistence type="predicted"/>
<dbReference type="EnsemblMetazoa" id="ASIC012467-RA">
    <property type="protein sequence ID" value="ASIC012467-PA"/>
    <property type="gene ID" value="ASIC012467"/>
</dbReference>
<evidence type="ECO:0000313" key="2">
    <source>
        <dbReference type="EnsemblMetazoa" id="ASIC012467-PA"/>
    </source>
</evidence>
<dbReference type="AlphaFoldDB" id="A0A084W2Z0"/>
<dbReference type="EMBL" id="KE525278">
    <property type="protein sequence ID" value="KFB44584.1"/>
    <property type="molecule type" value="Genomic_DNA"/>
</dbReference>
<reference evidence="1 3" key="1">
    <citation type="journal article" date="2014" name="BMC Genomics">
        <title>Genome sequence of Anopheles sinensis provides insight into genetics basis of mosquito competence for malaria parasites.</title>
        <authorList>
            <person name="Zhou D."/>
            <person name="Zhang D."/>
            <person name="Ding G."/>
            <person name="Shi L."/>
            <person name="Hou Q."/>
            <person name="Ye Y."/>
            <person name="Xu Y."/>
            <person name="Zhou H."/>
            <person name="Xiong C."/>
            <person name="Li S."/>
            <person name="Yu J."/>
            <person name="Hong S."/>
            <person name="Yu X."/>
            <person name="Zou P."/>
            <person name="Chen C."/>
            <person name="Chang X."/>
            <person name="Wang W."/>
            <person name="Lv Y."/>
            <person name="Sun Y."/>
            <person name="Ma L."/>
            <person name="Shen B."/>
            <person name="Zhu C."/>
        </authorList>
    </citation>
    <scope>NUCLEOTIDE SEQUENCE [LARGE SCALE GENOMIC DNA]</scope>
</reference>
<dbReference type="VEuPathDB" id="VectorBase:ASIC012467"/>
<sequence length="70" mass="7963">MPARFHYSESEHKLKLAAKLARHYVIWPSSTRRPNCARVAISNRCTTTTTTTNAHQETTVNTMGPAQHHF</sequence>